<reference evidence="1" key="1">
    <citation type="submission" date="2023-10" db="EMBL/GenBank/DDBJ databases">
        <authorList>
            <person name="Chen Y."/>
            <person name="Shah S."/>
            <person name="Dougan E. K."/>
            <person name="Thang M."/>
            <person name="Chan C."/>
        </authorList>
    </citation>
    <scope>NUCLEOTIDE SEQUENCE [LARGE SCALE GENOMIC DNA]</scope>
</reference>
<protein>
    <recommendedName>
        <fullName evidence="3">Selenoprotein O</fullName>
    </recommendedName>
</protein>
<organism evidence="1 2">
    <name type="scientific">Prorocentrum cordatum</name>
    <dbReference type="NCBI Taxonomy" id="2364126"/>
    <lineage>
        <taxon>Eukaryota</taxon>
        <taxon>Sar</taxon>
        <taxon>Alveolata</taxon>
        <taxon>Dinophyceae</taxon>
        <taxon>Prorocentrales</taxon>
        <taxon>Prorocentraceae</taxon>
        <taxon>Prorocentrum</taxon>
    </lineage>
</organism>
<dbReference type="Proteomes" id="UP001189429">
    <property type="component" value="Unassembled WGS sequence"/>
</dbReference>
<dbReference type="EMBL" id="CAUYUJ010003581">
    <property type="protein sequence ID" value="CAK0805889.1"/>
    <property type="molecule type" value="Genomic_DNA"/>
</dbReference>
<evidence type="ECO:0000313" key="2">
    <source>
        <dbReference type="Proteomes" id="UP001189429"/>
    </source>
</evidence>
<evidence type="ECO:0008006" key="3">
    <source>
        <dbReference type="Google" id="ProtNLM"/>
    </source>
</evidence>
<keyword evidence="2" id="KW-1185">Reference proteome</keyword>
<name>A0ABN9QLV2_9DINO</name>
<accession>A0ABN9QLV2</accession>
<sequence>MAEGSNGQGTTRAGIRSCPPSHAAVLPALLSELEAEMDGLLTTQHHELRSQLRAFATRAATGQCSGTAQETFRRDSTASVELVRDGLSPEIMDVPMPGHCYEVCIASEAEGLGHQLDNFFPKVRLVNGAIRMAEGEQKPRADFDLDDNGRQSMLSLWEAICRACNACTGREDPRMRDHFTDSLGIFQRRVFKVYVETVNDMNVLLPVGIPRITYGSKIPWQFVVKSVVDWAREAVDVAAVSCDASRRRAPAQSYTEVPPLKVGLVPVEADAGDRPVHMYAEEMACMVVMGKANQEGVITIDAAISAVKNYGRSGAGKELFKEHKWANRPGMMKIAALLRSMDLLKGFHEFDDADFQPITNDVGFPSWMYSITIKTDADDGGHPMSSQIFLEKLVKLKTVVGTLVPRPVDSLLYLDGVGKDWPACFGEVSHLFTLLRANPGYIATEGQAKQEYGADANARGAHAWAKDACLWLLDHWAGTGEMATVDALLQEDVKQFQAFAYEGFVSDAYNTVLGGEASDGQFD</sequence>
<gene>
    <name evidence="1" type="ORF">PCOR1329_LOCUS12300</name>
</gene>
<evidence type="ECO:0000313" key="1">
    <source>
        <dbReference type="EMBL" id="CAK0805889.1"/>
    </source>
</evidence>
<comment type="caution">
    <text evidence="1">The sequence shown here is derived from an EMBL/GenBank/DDBJ whole genome shotgun (WGS) entry which is preliminary data.</text>
</comment>
<proteinExistence type="predicted"/>